<organism evidence="1 2">
    <name type="scientific">Bauhinia variegata</name>
    <name type="common">Purple orchid tree</name>
    <name type="synonym">Phanera variegata</name>
    <dbReference type="NCBI Taxonomy" id="167791"/>
    <lineage>
        <taxon>Eukaryota</taxon>
        <taxon>Viridiplantae</taxon>
        <taxon>Streptophyta</taxon>
        <taxon>Embryophyta</taxon>
        <taxon>Tracheophyta</taxon>
        <taxon>Spermatophyta</taxon>
        <taxon>Magnoliopsida</taxon>
        <taxon>eudicotyledons</taxon>
        <taxon>Gunneridae</taxon>
        <taxon>Pentapetalae</taxon>
        <taxon>rosids</taxon>
        <taxon>fabids</taxon>
        <taxon>Fabales</taxon>
        <taxon>Fabaceae</taxon>
        <taxon>Cercidoideae</taxon>
        <taxon>Cercideae</taxon>
        <taxon>Bauhiniinae</taxon>
        <taxon>Bauhinia</taxon>
    </lineage>
</organism>
<reference evidence="1 2" key="1">
    <citation type="journal article" date="2022" name="DNA Res.">
        <title>Chromosomal-level genome assembly of the orchid tree Bauhinia variegata (Leguminosae; Cercidoideae) supports the allotetraploid origin hypothesis of Bauhinia.</title>
        <authorList>
            <person name="Zhong Y."/>
            <person name="Chen Y."/>
            <person name="Zheng D."/>
            <person name="Pang J."/>
            <person name="Liu Y."/>
            <person name="Luo S."/>
            <person name="Meng S."/>
            <person name="Qian L."/>
            <person name="Wei D."/>
            <person name="Dai S."/>
            <person name="Zhou R."/>
        </authorList>
    </citation>
    <scope>NUCLEOTIDE SEQUENCE [LARGE SCALE GENOMIC DNA]</scope>
    <source>
        <strain evidence="1">BV-YZ2020</strain>
    </source>
</reference>
<name>A0ACB9KGI3_BAUVA</name>
<gene>
    <name evidence="1" type="ORF">L6164_036249</name>
</gene>
<dbReference type="Proteomes" id="UP000828941">
    <property type="component" value="Chromosome 14"/>
</dbReference>
<evidence type="ECO:0000313" key="2">
    <source>
        <dbReference type="Proteomes" id="UP000828941"/>
    </source>
</evidence>
<sequence>MSSMGREEEKEENETEMEIDLSLKIDAKQKQKEEEEEEEDEHEQVEMDDKEEATAETTAGEIEDDASVVELSLPTNTNQREQLSVLQMEMDRMKEENKVLRRVVEQTMKDYYDLQMKFVVIQQNNKRKDPQISLSLQDNAKTNREGPPTIPAEIFEVKIQQRAPISPPNTDDHSLSESDLGLSLRLQPSTSQQERGREEDNKEENIKEELANLAPVQNKLQRTHHHELPGITTHVASPPNRKARVSVRARCEAATMNDGCQWRKYGQKIAKGNPCPRAYYRCTVAPGCPVRKQVQRCLEDMSILITTYEGTHNHPLPVGATAMASTASAAASFMLLDSSNPISDGYAQASLPFNNYHPINPGSNIRTINPNDPSKGIVLDLTNNPNEPLRFPMAAGSSSSSAAQQGLFSWMPNKPSNHQSGMINANIGMMNNFLHGGPRSFDAPPLADNVSTIASDPKFRVAVAAAITSFFNKESHHASHQAIGSTSFGANRNINGQNNGSSSAGNNWILESLSANGKPST</sequence>
<accession>A0ACB9KGI3</accession>
<evidence type="ECO:0000313" key="1">
    <source>
        <dbReference type="EMBL" id="KAI4296280.1"/>
    </source>
</evidence>
<keyword evidence="2" id="KW-1185">Reference proteome</keyword>
<dbReference type="EMBL" id="CM039439">
    <property type="protein sequence ID" value="KAI4296280.1"/>
    <property type="molecule type" value="Genomic_DNA"/>
</dbReference>
<protein>
    <submittedName>
        <fullName evidence="1">Uncharacterized protein</fullName>
    </submittedName>
</protein>
<proteinExistence type="predicted"/>
<comment type="caution">
    <text evidence="1">The sequence shown here is derived from an EMBL/GenBank/DDBJ whole genome shotgun (WGS) entry which is preliminary data.</text>
</comment>